<gene>
    <name evidence="2" type="ORF">Prum_101890</name>
</gene>
<reference evidence="2 3" key="2">
    <citation type="submission" date="2020-03" db="EMBL/GenBank/DDBJ databases">
        <authorList>
            <person name="Ichikawa N."/>
            <person name="Kimura A."/>
            <person name="Kitahashi Y."/>
            <person name="Uohara A."/>
        </authorList>
    </citation>
    <scope>NUCLEOTIDE SEQUENCE [LARGE SCALE GENOMIC DNA]</scope>
    <source>
        <strain evidence="2 3">NBRC 108638</strain>
    </source>
</reference>
<dbReference type="Proteomes" id="UP000482960">
    <property type="component" value="Unassembled WGS sequence"/>
</dbReference>
<dbReference type="Pfam" id="PF01425">
    <property type="entry name" value="Amidase"/>
    <property type="match status" value="1"/>
</dbReference>
<reference evidence="2 3" key="1">
    <citation type="submission" date="2020-03" db="EMBL/GenBank/DDBJ databases">
        <title>Whole genome shotgun sequence of Phytohabitans rumicis NBRC 108638.</title>
        <authorList>
            <person name="Komaki H."/>
            <person name="Tamura T."/>
        </authorList>
    </citation>
    <scope>NUCLEOTIDE SEQUENCE [LARGE SCALE GENOMIC DNA]</scope>
    <source>
        <strain evidence="2 3">NBRC 108638</strain>
    </source>
</reference>
<dbReference type="SUPFAM" id="SSF75304">
    <property type="entry name" value="Amidase signature (AS) enzymes"/>
    <property type="match status" value="1"/>
</dbReference>
<dbReference type="InterPro" id="IPR000120">
    <property type="entry name" value="Amidase"/>
</dbReference>
<evidence type="ECO:0000259" key="1">
    <source>
        <dbReference type="Pfam" id="PF01425"/>
    </source>
</evidence>
<dbReference type="GO" id="GO:0003824">
    <property type="term" value="F:catalytic activity"/>
    <property type="evidence" value="ECO:0007669"/>
    <property type="project" value="InterPro"/>
</dbReference>
<organism evidence="2 3">
    <name type="scientific">Phytohabitans rumicis</name>
    <dbReference type="NCBI Taxonomy" id="1076125"/>
    <lineage>
        <taxon>Bacteria</taxon>
        <taxon>Bacillati</taxon>
        <taxon>Actinomycetota</taxon>
        <taxon>Actinomycetes</taxon>
        <taxon>Micromonosporales</taxon>
        <taxon>Micromonosporaceae</taxon>
    </lineage>
</organism>
<dbReference type="PANTHER" id="PTHR11895">
    <property type="entry name" value="TRANSAMIDASE"/>
    <property type="match status" value="1"/>
</dbReference>
<dbReference type="InterPro" id="IPR023631">
    <property type="entry name" value="Amidase_dom"/>
</dbReference>
<evidence type="ECO:0000313" key="2">
    <source>
        <dbReference type="EMBL" id="GFJ96547.1"/>
    </source>
</evidence>
<sequence length="174" mass="18433">MPALDVPELRTVHEAAVTLLGHRAAVLHGDRVDRHGDAIGPALRAEVAAGRRIPPDLLDAARSTRERFRHAVVRFFDRYDVLVTPAFGVPPWPVPDGAGPYPDEPQLSRIAAVWPLTTLAPMAGCPAITVPVGRTAAGHPVGLQLTGPPMSDLRLLRAARALEAAGTHAGQAAR</sequence>
<dbReference type="EMBL" id="BLPG01000002">
    <property type="protein sequence ID" value="GFJ96547.1"/>
    <property type="molecule type" value="Genomic_DNA"/>
</dbReference>
<evidence type="ECO:0000313" key="3">
    <source>
        <dbReference type="Proteomes" id="UP000482960"/>
    </source>
</evidence>
<name>A0A6V8LR03_9ACTN</name>
<dbReference type="AlphaFoldDB" id="A0A6V8LR03"/>
<keyword evidence="3" id="KW-1185">Reference proteome</keyword>
<dbReference type="InterPro" id="IPR036928">
    <property type="entry name" value="AS_sf"/>
</dbReference>
<accession>A0A6V8LR03</accession>
<protein>
    <recommendedName>
        <fullName evidence="1">Amidase domain-containing protein</fullName>
    </recommendedName>
</protein>
<feature type="domain" description="Amidase" evidence="1">
    <location>
        <begin position="57"/>
        <end position="156"/>
    </location>
</feature>
<proteinExistence type="predicted"/>
<comment type="caution">
    <text evidence="2">The sequence shown here is derived from an EMBL/GenBank/DDBJ whole genome shotgun (WGS) entry which is preliminary data.</text>
</comment>
<dbReference type="PANTHER" id="PTHR11895:SF76">
    <property type="entry name" value="INDOLEACETAMIDE HYDROLASE"/>
    <property type="match status" value="1"/>
</dbReference>
<dbReference type="Gene3D" id="3.90.1300.10">
    <property type="entry name" value="Amidase signature (AS) domain"/>
    <property type="match status" value="1"/>
</dbReference>